<dbReference type="PANTHER" id="PTHR43463">
    <property type="entry name" value="NICOTINATE-NUCLEOTIDE--DIMETHYLBENZIMIDAZOLE PHOSPHORIBOSYLTRANSFERASE"/>
    <property type="match status" value="1"/>
</dbReference>
<protein>
    <recommendedName>
        <fullName evidence="4 10">Nicotinate-nucleotide--dimethylbenzimidazole phosphoribosyltransferase</fullName>
        <shortName evidence="10">NN:DBI PRT</shortName>
        <ecNumber evidence="3 10">2.4.2.21</ecNumber>
    </recommendedName>
    <alternativeName>
        <fullName evidence="8 10">N(1)-alpha-phosphoribosyltransferase</fullName>
    </alternativeName>
</protein>
<dbReference type="NCBIfam" id="TIGR03160">
    <property type="entry name" value="cobT_DBIPRT"/>
    <property type="match status" value="1"/>
</dbReference>
<name>W2C8W9_9BACT</name>
<evidence type="ECO:0000256" key="2">
    <source>
        <dbReference type="ARBA" id="ARBA00007110"/>
    </source>
</evidence>
<dbReference type="NCBIfam" id="NF000996">
    <property type="entry name" value="PRK00105.1"/>
    <property type="match status" value="1"/>
</dbReference>
<evidence type="ECO:0000313" key="11">
    <source>
        <dbReference type="EMBL" id="ETK02916.1"/>
    </source>
</evidence>
<dbReference type="InterPro" id="IPR023195">
    <property type="entry name" value="Nict_dMeBzImd_PRibTrfase_N"/>
</dbReference>
<evidence type="ECO:0000256" key="3">
    <source>
        <dbReference type="ARBA" id="ARBA00011991"/>
    </source>
</evidence>
<dbReference type="PANTHER" id="PTHR43463:SF1">
    <property type="entry name" value="NICOTINATE-NUCLEOTIDE--DIMETHYLBENZIMIDAZOLE PHOSPHORIBOSYLTRANSFERASE"/>
    <property type="match status" value="1"/>
</dbReference>
<evidence type="ECO:0000256" key="6">
    <source>
        <dbReference type="ARBA" id="ARBA00022676"/>
    </source>
</evidence>
<evidence type="ECO:0000256" key="1">
    <source>
        <dbReference type="ARBA" id="ARBA00005049"/>
    </source>
</evidence>
<evidence type="ECO:0000313" key="12">
    <source>
        <dbReference type="Proteomes" id="UP000018837"/>
    </source>
</evidence>
<comment type="similarity">
    <text evidence="2 10">Belongs to the CobT family.</text>
</comment>
<evidence type="ECO:0000256" key="8">
    <source>
        <dbReference type="ARBA" id="ARBA00030686"/>
    </source>
</evidence>
<dbReference type="Proteomes" id="UP000018837">
    <property type="component" value="Unassembled WGS sequence"/>
</dbReference>
<accession>W2C8W9</accession>
<organism evidence="11 12">
    <name type="scientific">Tannerella sp. oral taxon BU063 isolate Cell 2</name>
    <dbReference type="NCBI Taxonomy" id="1411148"/>
    <lineage>
        <taxon>Bacteria</taxon>
        <taxon>Pseudomonadati</taxon>
        <taxon>Bacteroidota</taxon>
        <taxon>Bacteroidia</taxon>
        <taxon>Bacteroidales</taxon>
        <taxon>Tannerellaceae</taxon>
        <taxon>Tannerella</taxon>
    </lineage>
</organism>
<evidence type="ECO:0000256" key="10">
    <source>
        <dbReference type="HAMAP-Rule" id="MF_00230"/>
    </source>
</evidence>
<reference evidence="11 12" key="1">
    <citation type="submission" date="2013-11" db="EMBL/GenBank/DDBJ databases">
        <title>Single cell genomics of uncultured Tannerella BU063 (oral taxon 286).</title>
        <authorList>
            <person name="Beall C.J."/>
            <person name="Campbell A.G."/>
            <person name="Griffen A.L."/>
            <person name="Podar M."/>
            <person name="Leys E.J."/>
        </authorList>
    </citation>
    <scope>NUCLEOTIDE SEQUENCE [LARGE SCALE GENOMIC DNA]</scope>
    <source>
        <strain evidence="11">Cell 2</strain>
    </source>
</reference>
<gene>
    <name evidence="10" type="primary">cobT</name>
    <name evidence="11" type="ORF">N425_01670</name>
</gene>
<dbReference type="HAMAP" id="MF_00230">
    <property type="entry name" value="CobT"/>
    <property type="match status" value="1"/>
</dbReference>
<dbReference type="UniPathway" id="UPA00061">
    <property type="reaction ID" value="UER00516"/>
</dbReference>
<dbReference type="EMBL" id="AYUF01000285">
    <property type="protein sequence ID" value="ETK02916.1"/>
    <property type="molecule type" value="Genomic_DNA"/>
</dbReference>
<evidence type="ECO:0000256" key="5">
    <source>
        <dbReference type="ARBA" id="ARBA00022573"/>
    </source>
</evidence>
<dbReference type="Gene3D" id="1.10.1610.10">
    <property type="match status" value="1"/>
</dbReference>
<dbReference type="EC" id="2.4.2.21" evidence="3 10"/>
<evidence type="ECO:0000256" key="4">
    <source>
        <dbReference type="ARBA" id="ARBA00015486"/>
    </source>
</evidence>
<dbReference type="AlphaFoldDB" id="W2C8W9"/>
<dbReference type="GO" id="GO:0009236">
    <property type="term" value="P:cobalamin biosynthetic process"/>
    <property type="evidence" value="ECO:0007669"/>
    <property type="project" value="UniProtKB-UniRule"/>
</dbReference>
<comment type="catalytic activity">
    <reaction evidence="9 10">
        <text>5,6-dimethylbenzimidazole + nicotinate beta-D-ribonucleotide = alpha-ribazole 5'-phosphate + nicotinate + H(+)</text>
        <dbReference type="Rhea" id="RHEA:11196"/>
        <dbReference type="ChEBI" id="CHEBI:15378"/>
        <dbReference type="ChEBI" id="CHEBI:15890"/>
        <dbReference type="ChEBI" id="CHEBI:32544"/>
        <dbReference type="ChEBI" id="CHEBI:57502"/>
        <dbReference type="ChEBI" id="CHEBI:57918"/>
        <dbReference type="EC" id="2.4.2.21"/>
    </reaction>
</comment>
<dbReference type="InterPro" id="IPR003200">
    <property type="entry name" value="Nict_dMeBzImd_PRibTrfase"/>
</dbReference>
<keyword evidence="5 10" id="KW-0169">Cobalamin biosynthesis</keyword>
<dbReference type="CDD" id="cd02439">
    <property type="entry name" value="DMB-PRT_CobT"/>
    <property type="match status" value="1"/>
</dbReference>
<keyword evidence="7 10" id="KW-0808">Transferase</keyword>
<dbReference type="SUPFAM" id="SSF52733">
    <property type="entry name" value="Nicotinate mononucleotide:5,6-dimethylbenzimidazole phosphoribosyltransferase (CobT)"/>
    <property type="match status" value="1"/>
</dbReference>
<comment type="pathway">
    <text evidence="1 10">Nucleoside biosynthesis; alpha-ribazole biosynthesis; alpha-ribazole from 5,6-dimethylbenzimidazole: step 1/2.</text>
</comment>
<keyword evidence="6 10" id="KW-0328">Glycosyltransferase</keyword>
<dbReference type="PATRIC" id="fig|1411148.3.peg.121"/>
<comment type="function">
    <text evidence="10">Catalyzes the synthesis of alpha-ribazole-5'-phosphate from nicotinate mononucleotide (NAMN) and 5,6-dimethylbenzimidazole (DMB).</text>
</comment>
<dbReference type="GO" id="GO:0008939">
    <property type="term" value="F:nicotinate-nucleotide-dimethylbenzimidazole phosphoribosyltransferase activity"/>
    <property type="evidence" value="ECO:0007669"/>
    <property type="project" value="UniProtKB-UniRule"/>
</dbReference>
<proteinExistence type="inferred from homology"/>
<dbReference type="Pfam" id="PF02277">
    <property type="entry name" value="DBI_PRT"/>
    <property type="match status" value="1"/>
</dbReference>
<dbReference type="Gene3D" id="3.40.50.10210">
    <property type="match status" value="1"/>
</dbReference>
<evidence type="ECO:0000256" key="7">
    <source>
        <dbReference type="ARBA" id="ARBA00022679"/>
    </source>
</evidence>
<sequence length="348" mass="37529">MHPFDIRKPDDAIRPALQQKIDNLTKPKGALGRLEELALQAGLVQQTLSPSLSHPHNLIFAADHGITAEGVSFSPREVTWQQCIHFATSTGGGVNYLCRQHGFTLRIIDVGVDYDFPPELPIIPRKVGRGTRNFLHEPAMTTDELDACIAHGAEAVRAVYEAGCNVVSFGEMGIGNTSASSIWMACLANIPLERCVGAGSGLSDEGVRRKLSVLSRALDHYTGDRTDPRSVMRHFGGYEMVAAVGAILQAAELGMLILVDGFILTNCMLAARALCPDVMAYAIFGHCGGESGHQLVLDALHARPLLNLGMRLGEGTGAICAYPIVDSAVRMINEMDTFEGGRVTKYFK</sequence>
<dbReference type="FunFam" id="3.40.50.10210:FF:000001">
    <property type="entry name" value="Nicotinate-nucleotide--dimethylbenzimidazole phosphoribosyltransferase"/>
    <property type="match status" value="1"/>
</dbReference>
<comment type="caution">
    <text evidence="11">The sequence shown here is derived from an EMBL/GenBank/DDBJ whole genome shotgun (WGS) entry which is preliminary data.</text>
</comment>
<dbReference type="InterPro" id="IPR036087">
    <property type="entry name" value="Nict_dMeBzImd_PRibTrfase_sf"/>
</dbReference>
<evidence type="ECO:0000256" key="9">
    <source>
        <dbReference type="ARBA" id="ARBA00047340"/>
    </source>
</evidence>
<dbReference type="InterPro" id="IPR017846">
    <property type="entry name" value="Nict_dMeBzImd_PRibTrfase_bact"/>
</dbReference>
<feature type="active site" description="Proton acceptor" evidence="10">
    <location>
        <position position="314"/>
    </location>
</feature>